<name>A0A4Y8ZX79_9SPHN</name>
<accession>A0A4Y8ZX79</accession>
<dbReference type="Proteomes" id="UP000298213">
    <property type="component" value="Unassembled WGS sequence"/>
</dbReference>
<proteinExistence type="predicted"/>
<keyword evidence="2" id="KW-1185">Reference proteome</keyword>
<protein>
    <submittedName>
        <fullName evidence="1">Uncharacterized protein</fullName>
    </submittedName>
</protein>
<evidence type="ECO:0000313" key="1">
    <source>
        <dbReference type="EMBL" id="TFI59116.1"/>
    </source>
</evidence>
<dbReference type="OrthoDB" id="7366738at2"/>
<organism evidence="1 2">
    <name type="scientific">Sphingomonas parva</name>
    <dbReference type="NCBI Taxonomy" id="2555898"/>
    <lineage>
        <taxon>Bacteria</taxon>
        <taxon>Pseudomonadati</taxon>
        <taxon>Pseudomonadota</taxon>
        <taxon>Alphaproteobacteria</taxon>
        <taxon>Sphingomonadales</taxon>
        <taxon>Sphingomonadaceae</taxon>
        <taxon>Sphingomonas</taxon>
    </lineage>
</organism>
<dbReference type="AlphaFoldDB" id="A0A4Y8ZX79"/>
<gene>
    <name evidence="1" type="ORF">E2493_06210</name>
</gene>
<dbReference type="EMBL" id="SPDV01000009">
    <property type="protein sequence ID" value="TFI59116.1"/>
    <property type="molecule type" value="Genomic_DNA"/>
</dbReference>
<dbReference type="InterPro" id="IPR056209">
    <property type="entry name" value="SU10_adaptor"/>
</dbReference>
<dbReference type="RefSeq" id="WP_135084827.1">
    <property type="nucleotide sequence ID" value="NZ_SPDV01000009.1"/>
</dbReference>
<comment type="caution">
    <text evidence="1">The sequence shown here is derived from an EMBL/GenBank/DDBJ whole genome shotgun (WGS) entry which is preliminary data.</text>
</comment>
<sequence length="214" mass="23003">MASDPQTWSALRTAVGDWTNEDFTAAQIEQFIALGERFLNRSVFTPEREAPLAIVASAAAEALPQDFWGFRSAPWIDGAPRTVLSRLTPGDLRAAYPDAARGRPAHFAIEGATLLLGPAPAAPTAISGAYWRTIAPLGPDQESNWLLAAHPDVYLAAALVEAFAFHMDEGRMRFWSSRLDAKVGEIQAAGRRRAASSGPLTAAIDVPNLPNLRA</sequence>
<evidence type="ECO:0000313" key="2">
    <source>
        <dbReference type="Proteomes" id="UP000298213"/>
    </source>
</evidence>
<dbReference type="Pfam" id="PF24175">
    <property type="entry name" value="SU10_adaptor"/>
    <property type="match status" value="1"/>
</dbReference>
<reference evidence="1 2" key="1">
    <citation type="submission" date="2019-03" db="EMBL/GenBank/DDBJ databases">
        <title>Genome sequence of Sphingomonas sp. 17J27-24.</title>
        <authorList>
            <person name="Kim M."/>
            <person name="Maeng S."/>
            <person name="Sathiyaraj S."/>
        </authorList>
    </citation>
    <scope>NUCLEOTIDE SEQUENCE [LARGE SCALE GENOMIC DNA]</scope>
    <source>
        <strain evidence="1 2">17J27-24</strain>
    </source>
</reference>